<dbReference type="AlphaFoldDB" id="A0A5D4KE03"/>
<dbReference type="RefSeq" id="WP_148946758.1">
    <property type="nucleotide sequence ID" value="NZ_VTEH01000006.1"/>
</dbReference>
<protein>
    <submittedName>
        <fullName evidence="1">Head-tail adaptor protein</fullName>
    </submittedName>
</protein>
<evidence type="ECO:0000313" key="1">
    <source>
        <dbReference type="EMBL" id="TYR75581.1"/>
    </source>
</evidence>
<name>A0A5D4KE03_9BACI</name>
<dbReference type="Proteomes" id="UP000323317">
    <property type="component" value="Unassembled WGS sequence"/>
</dbReference>
<dbReference type="EMBL" id="VTEH01000006">
    <property type="protein sequence ID" value="TYR75581.1"/>
    <property type="molecule type" value="Genomic_DNA"/>
</dbReference>
<evidence type="ECO:0000313" key="2">
    <source>
        <dbReference type="Proteomes" id="UP000323317"/>
    </source>
</evidence>
<sequence>MQPFKYTPNLNSGQLRHKIRFQKLEGVEDELGQYRESWVDGESAWCMIKTMQGREYFAAAASQSENTYRFVIRYRPGIDSSMRVIYNGRTFNIESAINDDEMNKTLTLIAKEKGVSND</sequence>
<dbReference type="Pfam" id="PF05521">
    <property type="entry name" value="Phage_HCP"/>
    <property type="match status" value="1"/>
</dbReference>
<dbReference type="NCBIfam" id="TIGR01563">
    <property type="entry name" value="gp16_SPP1"/>
    <property type="match status" value="1"/>
</dbReference>
<organism evidence="1 2">
    <name type="scientific">Rossellomorea vietnamensis</name>
    <dbReference type="NCBI Taxonomy" id="218284"/>
    <lineage>
        <taxon>Bacteria</taxon>
        <taxon>Bacillati</taxon>
        <taxon>Bacillota</taxon>
        <taxon>Bacilli</taxon>
        <taxon>Bacillales</taxon>
        <taxon>Bacillaceae</taxon>
        <taxon>Rossellomorea</taxon>
    </lineage>
</organism>
<reference evidence="1 2" key="1">
    <citation type="submission" date="2019-08" db="EMBL/GenBank/DDBJ databases">
        <title>Bacillus genomes from the desert of Cuatro Cienegas, Coahuila.</title>
        <authorList>
            <person name="Olmedo-Alvarez G."/>
        </authorList>
    </citation>
    <scope>NUCLEOTIDE SEQUENCE [LARGE SCALE GENOMIC DNA]</scope>
    <source>
        <strain evidence="1 2">CH40_1T</strain>
    </source>
</reference>
<proteinExistence type="predicted"/>
<comment type="caution">
    <text evidence="1">The sequence shown here is derived from an EMBL/GenBank/DDBJ whole genome shotgun (WGS) entry which is preliminary data.</text>
</comment>
<dbReference type="InterPro" id="IPR008767">
    <property type="entry name" value="Phage_SPP1_head-tail_adaptor"/>
</dbReference>
<gene>
    <name evidence="1" type="ORF">FZC79_10465</name>
</gene>
<dbReference type="InterPro" id="IPR038666">
    <property type="entry name" value="SSP1_head-tail_sf"/>
</dbReference>
<accession>A0A5D4KE03</accession>
<dbReference type="Gene3D" id="2.40.10.270">
    <property type="entry name" value="Bacteriophage SPP1 head-tail adaptor protein"/>
    <property type="match status" value="1"/>
</dbReference>